<dbReference type="RefSeq" id="WP_155407216.1">
    <property type="nucleotide sequence ID" value="NZ_CQAW01000005.1"/>
</dbReference>
<evidence type="ECO:0000313" key="3">
    <source>
        <dbReference type="Proteomes" id="UP000041882"/>
    </source>
</evidence>
<accession>A0A0T9P342</accession>
<feature type="transmembrane region" description="Helical" evidence="1">
    <location>
        <begin position="73"/>
        <end position="94"/>
    </location>
</feature>
<organism evidence="2 3">
    <name type="scientific">Yersinia thracica</name>
    <dbReference type="NCBI Taxonomy" id="2890319"/>
    <lineage>
        <taxon>Bacteria</taxon>
        <taxon>Pseudomonadati</taxon>
        <taxon>Pseudomonadota</taxon>
        <taxon>Gammaproteobacteria</taxon>
        <taxon>Enterobacterales</taxon>
        <taxon>Yersiniaceae</taxon>
        <taxon>Yersinia</taxon>
    </lineage>
</organism>
<dbReference type="EMBL" id="CQAW01000005">
    <property type="protein sequence ID" value="CNH43036.1"/>
    <property type="molecule type" value="Genomic_DNA"/>
</dbReference>
<keyword evidence="3" id="KW-1185">Reference proteome</keyword>
<keyword evidence="1" id="KW-0812">Transmembrane</keyword>
<dbReference type="AlphaFoldDB" id="A0A0T9P342"/>
<gene>
    <name evidence="2" type="ORF">ERS008472_01409</name>
</gene>
<sequence>MVAELHAKIKILFIPICGFYKGYNFVQESLFLNVFTTVTSACTGLVSALIIYLKLNNTTSIFDYNALNFGWGAALAISGLISILTSYYTITPFYNQNDRYMKFLIEIVKLRKNGIKYFNDINEKYVTNNDELLKRLNEGKYKKISANYVTYIVQH</sequence>
<evidence type="ECO:0000313" key="2">
    <source>
        <dbReference type="EMBL" id="CNH43036.1"/>
    </source>
</evidence>
<name>A0A0T9P342_9GAMM</name>
<feature type="transmembrane region" description="Helical" evidence="1">
    <location>
        <begin position="30"/>
        <end position="53"/>
    </location>
</feature>
<reference evidence="3" key="1">
    <citation type="submission" date="2015-03" db="EMBL/GenBank/DDBJ databases">
        <authorList>
            <consortium name="Pathogen Informatics"/>
            <person name="Murphy D."/>
        </authorList>
    </citation>
    <scope>NUCLEOTIDE SEQUENCE [LARGE SCALE GENOMIC DNA]</scope>
    <source>
        <strain evidence="3">IP6945</strain>
    </source>
</reference>
<evidence type="ECO:0000256" key="1">
    <source>
        <dbReference type="SAM" id="Phobius"/>
    </source>
</evidence>
<dbReference type="Proteomes" id="UP000041882">
    <property type="component" value="Unassembled WGS sequence"/>
</dbReference>
<protein>
    <submittedName>
        <fullName evidence="2">Uncharacterized protein</fullName>
    </submittedName>
</protein>
<keyword evidence="1" id="KW-0472">Membrane</keyword>
<proteinExistence type="predicted"/>
<keyword evidence="1" id="KW-1133">Transmembrane helix</keyword>